<dbReference type="Proteomes" id="UP001292116">
    <property type="component" value="Unassembled WGS sequence"/>
</dbReference>
<keyword evidence="1" id="KW-0472">Membrane</keyword>
<evidence type="ECO:0000256" key="1">
    <source>
        <dbReference type="SAM" id="Phobius"/>
    </source>
</evidence>
<feature type="transmembrane region" description="Helical" evidence="1">
    <location>
        <begin position="31"/>
        <end position="52"/>
    </location>
</feature>
<evidence type="ECO:0000313" key="3">
    <source>
        <dbReference type="EMBL" id="MDZ5738620.1"/>
    </source>
</evidence>
<organism evidence="3 4">
    <name type="scientific">Pseudomonas asiatica</name>
    <dbReference type="NCBI Taxonomy" id="2219225"/>
    <lineage>
        <taxon>Bacteria</taxon>
        <taxon>Pseudomonadati</taxon>
        <taxon>Pseudomonadota</taxon>
        <taxon>Gammaproteobacteria</taxon>
        <taxon>Pseudomonadales</taxon>
        <taxon>Pseudomonadaceae</taxon>
        <taxon>Pseudomonas</taxon>
    </lineage>
</organism>
<dbReference type="GO" id="GO:0004190">
    <property type="term" value="F:aspartic-type endopeptidase activity"/>
    <property type="evidence" value="ECO:0007669"/>
    <property type="project" value="UniProtKB-EC"/>
</dbReference>
<accession>A0ABU5KXH8</accession>
<keyword evidence="3" id="KW-0378">Hydrolase</keyword>
<feature type="transmembrane region" description="Helical" evidence="1">
    <location>
        <begin position="58"/>
        <end position="79"/>
    </location>
</feature>
<feature type="transmembrane region" description="Helical" evidence="1">
    <location>
        <begin position="6"/>
        <end position="24"/>
    </location>
</feature>
<keyword evidence="1" id="KW-0812">Transmembrane</keyword>
<sequence length="172" mass="17912">MSTESLFAIVVLLGLLGIAVVGDLRRHRISNALILLGLGLGLAGQAYSAGIIGLGYGALSMLIGFAMFVPMYAVGGMAAGDVKLMAMVGAFLMPIDTVSAALFSLVFGGLYGILIVLMRGQLPQTLQRYWLMLSARAYLAPATDEVAAKPFPYSIAILSGTLVSLFGLPLGL</sequence>
<dbReference type="Gene3D" id="1.20.120.1220">
    <property type="match status" value="1"/>
</dbReference>
<comment type="caution">
    <text evidence="3">The sequence shown here is derived from an EMBL/GenBank/DDBJ whole genome shotgun (WGS) entry which is preliminary data.</text>
</comment>
<dbReference type="EMBL" id="JAXUBM010000009">
    <property type="protein sequence ID" value="MDZ5738620.1"/>
    <property type="molecule type" value="Genomic_DNA"/>
</dbReference>
<reference evidence="3 4" key="1">
    <citation type="submission" date="2023-11" db="EMBL/GenBank/DDBJ databases">
        <title>Draft genomes analysis of Pseudomonas asiatica isolated from milk, feces and farm soil of cows suffering from clinical mastitis.</title>
        <authorList>
            <person name="Rahman T."/>
            <person name="Das Z.C."/>
            <person name="Hoque M.N."/>
        </authorList>
    </citation>
    <scope>NUCLEOTIDE SEQUENCE [LARGE SCALE GENOMIC DNA]</scope>
    <source>
        <strain evidence="3 4">2F2</strain>
    </source>
</reference>
<gene>
    <name evidence="3" type="ORF">SOW75_10535</name>
</gene>
<proteinExistence type="predicted"/>
<evidence type="ECO:0000313" key="4">
    <source>
        <dbReference type="Proteomes" id="UP001292116"/>
    </source>
</evidence>
<keyword evidence="4" id="KW-1185">Reference proteome</keyword>
<dbReference type="EC" id="3.4.23.43" evidence="3"/>
<feature type="transmembrane region" description="Helical" evidence="1">
    <location>
        <begin position="100"/>
        <end position="122"/>
    </location>
</feature>
<evidence type="ECO:0000259" key="2">
    <source>
        <dbReference type="Pfam" id="PF01478"/>
    </source>
</evidence>
<feature type="domain" description="Prepilin type IV endopeptidase peptidase" evidence="2">
    <location>
        <begin position="11"/>
        <end position="113"/>
    </location>
</feature>
<dbReference type="Pfam" id="PF01478">
    <property type="entry name" value="Peptidase_A24"/>
    <property type="match status" value="1"/>
</dbReference>
<name>A0ABU5KXH8_9PSED</name>
<dbReference type="InterPro" id="IPR000045">
    <property type="entry name" value="Prepilin_IV_endopep_pep"/>
</dbReference>
<dbReference type="RefSeq" id="WP_003258444.1">
    <property type="nucleotide sequence ID" value="NZ_JAXUBM010000009.1"/>
</dbReference>
<protein>
    <submittedName>
        <fullName evidence="3">Prepilin peptidase</fullName>
        <ecNumber evidence="3">3.4.23.43</ecNumber>
    </submittedName>
</protein>
<keyword evidence="1" id="KW-1133">Transmembrane helix</keyword>